<keyword evidence="6" id="KW-1185">Reference proteome</keyword>
<protein>
    <recommendedName>
        <fullName evidence="7">LPXTG cell wall anchor domain-containing protein</fullName>
    </recommendedName>
</protein>
<sequence>MAARLKARISAGAALVTGLGMMGVATALPAQAATTVTYTCTVSLNGDPLAQGPATVTMDTNAPETVAPGDTLTVDSVTADITIPVTGIDPTQVDGNDVSMAFPVEAPVRTSTGTTGTVSTELTSGAVQVGDGQVQTSVSSTEAHSIMVPVEAAGMTLEVLVPPTLDGTLSLPLDEVIMDTEVTCETTETDNVIDTVVVTSPEMNEGPDDAEDTAEVHDPADEQPPAGEAPAEEPAVPQVVQTDGLTPQMVPQEDNSLGYAVGGLLLAGAGVGTVLVARRRAQN</sequence>
<evidence type="ECO:0008006" key="7">
    <source>
        <dbReference type="Google" id="ProtNLM"/>
    </source>
</evidence>
<feature type="chain" id="PRO_5032755171" description="LPXTG cell wall anchor domain-containing protein" evidence="4">
    <location>
        <begin position="33"/>
        <end position="283"/>
    </location>
</feature>
<proteinExistence type="predicted"/>
<evidence type="ECO:0000313" key="6">
    <source>
        <dbReference type="Proteomes" id="UP000554054"/>
    </source>
</evidence>
<keyword evidence="3" id="KW-0472">Membrane</keyword>
<dbReference type="PROSITE" id="PS50256">
    <property type="entry name" value="PIR_REPEAT_2"/>
    <property type="match status" value="1"/>
</dbReference>
<dbReference type="GO" id="GO:0005199">
    <property type="term" value="F:structural constituent of cell wall"/>
    <property type="evidence" value="ECO:0007669"/>
    <property type="project" value="InterPro"/>
</dbReference>
<name>A0A852VRF8_9MICO</name>
<dbReference type="EMBL" id="JACCAE010000001">
    <property type="protein sequence ID" value="NYF98806.1"/>
    <property type="molecule type" value="Genomic_DNA"/>
</dbReference>
<dbReference type="RefSeq" id="WP_185991577.1">
    <property type="nucleotide sequence ID" value="NZ_JACCAE010000001.1"/>
</dbReference>
<evidence type="ECO:0000256" key="4">
    <source>
        <dbReference type="SAM" id="SignalP"/>
    </source>
</evidence>
<dbReference type="InterPro" id="IPR000420">
    <property type="entry name" value="Yeast_PIR_rpt"/>
</dbReference>
<dbReference type="AlphaFoldDB" id="A0A852VRF8"/>
<feature type="compositionally biased region" description="Low complexity" evidence="2">
    <location>
        <begin position="223"/>
        <end position="235"/>
    </location>
</feature>
<gene>
    <name evidence="5" type="ORF">BJY20_002198</name>
</gene>
<evidence type="ECO:0000256" key="3">
    <source>
        <dbReference type="SAM" id="Phobius"/>
    </source>
</evidence>
<comment type="caution">
    <text evidence="5">The sequence shown here is derived from an EMBL/GenBank/DDBJ whole genome shotgun (WGS) entry which is preliminary data.</text>
</comment>
<keyword evidence="3" id="KW-1133">Transmembrane helix</keyword>
<feature type="transmembrane region" description="Helical" evidence="3">
    <location>
        <begin position="257"/>
        <end position="277"/>
    </location>
</feature>
<reference evidence="5 6" key="1">
    <citation type="submission" date="2020-07" db="EMBL/GenBank/DDBJ databases">
        <title>Sequencing the genomes of 1000 actinobacteria strains.</title>
        <authorList>
            <person name="Klenk H.-P."/>
        </authorList>
    </citation>
    <scope>NUCLEOTIDE SEQUENCE [LARGE SCALE GENOMIC DNA]</scope>
    <source>
        <strain evidence="5 6">DSM 26154</strain>
    </source>
</reference>
<evidence type="ECO:0000256" key="2">
    <source>
        <dbReference type="SAM" id="MobiDB-lite"/>
    </source>
</evidence>
<organism evidence="5 6">
    <name type="scientific">Janibacter cremeus</name>
    <dbReference type="NCBI Taxonomy" id="1285192"/>
    <lineage>
        <taxon>Bacteria</taxon>
        <taxon>Bacillati</taxon>
        <taxon>Actinomycetota</taxon>
        <taxon>Actinomycetes</taxon>
        <taxon>Micrococcales</taxon>
        <taxon>Intrasporangiaceae</taxon>
        <taxon>Janibacter</taxon>
    </lineage>
</organism>
<dbReference type="Proteomes" id="UP000554054">
    <property type="component" value="Unassembled WGS sequence"/>
</dbReference>
<evidence type="ECO:0000313" key="5">
    <source>
        <dbReference type="EMBL" id="NYF98806.1"/>
    </source>
</evidence>
<feature type="signal peptide" evidence="4">
    <location>
        <begin position="1"/>
        <end position="32"/>
    </location>
</feature>
<accession>A0A852VRF8</accession>
<keyword evidence="1 4" id="KW-0732">Signal</keyword>
<evidence type="ECO:0000256" key="1">
    <source>
        <dbReference type="ARBA" id="ARBA00022729"/>
    </source>
</evidence>
<keyword evidence="3" id="KW-0812">Transmembrane</keyword>
<feature type="region of interest" description="Disordered" evidence="2">
    <location>
        <begin position="201"/>
        <end position="235"/>
    </location>
</feature>